<sequence>MKRAIFAAGALLLPLASFAGWGQPVNVTGYYVWDNGVAYIKTSSHANPQSCSSAQYLALDTEQKNFKAIWAQIISAHAQGLTVSLFYDGCMQTVEASYPKIRAIAVPNVW</sequence>
<keyword evidence="3" id="KW-1185">Reference proteome</keyword>
<dbReference type="AlphaFoldDB" id="A0A829YFC3"/>
<dbReference type="EMBL" id="BLJN01000003">
    <property type="protein sequence ID" value="GFE81286.1"/>
    <property type="molecule type" value="Genomic_DNA"/>
</dbReference>
<organism evidence="2 3">
    <name type="scientific">Steroidobacter agaridevorans</name>
    <dbReference type="NCBI Taxonomy" id="2695856"/>
    <lineage>
        <taxon>Bacteria</taxon>
        <taxon>Pseudomonadati</taxon>
        <taxon>Pseudomonadota</taxon>
        <taxon>Gammaproteobacteria</taxon>
        <taxon>Steroidobacterales</taxon>
        <taxon>Steroidobacteraceae</taxon>
        <taxon>Steroidobacter</taxon>
    </lineage>
</organism>
<accession>A0A829YFC3</accession>
<evidence type="ECO:0000256" key="1">
    <source>
        <dbReference type="SAM" id="SignalP"/>
    </source>
</evidence>
<protein>
    <submittedName>
        <fullName evidence="2">Uncharacterized protein</fullName>
    </submittedName>
</protein>
<dbReference type="Proteomes" id="UP000445000">
    <property type="component" value="Unassembled WGS sequence"/>
</dbReference>
<feature type="chain" id="PRO_5032347956" evidence="1">
    <location>
        <begin position="20"/>
        <end position="110"/>
    </location>
</feature>
<feature type="signal peptide" evidence="1">
    <location>
        <begin position="1"/>
        <end position="19"/>
    </location>
</feature>
<evidence type="ECO:0000313" key="3">
    <source>
        <dbReference type="Proteomes" id="UP000445000"/>
    </source>
</evidence>
<evidence type="ECO:0000313" key="2">
    <source>
        <dbReference type="EMBL" id="GFE81286.1"/>
    </source>
</evidence>
<keyword evidence="1" id="KW-0732">Signal</keyword>
<comment type="caution">
    <text evidence="2">The sequence shown here is derived from an EMBL/GenBank/DDBJ whole genome shotgun (WGS) entry which is preliminary data.</text>
</comment>
<dbReference type="RefSeq" id="WP_161812959.1">
    <property type="nucleotide sequence ID" value="NZ_BLJN01000003.1"/>
</dbReference>
<name>A0A829YFC3_9GAMM</name>
<reference evidence="3" key="1">
    <citation type="submission" date="2020-01" db="EMBL/GenBank/DDBJ databases">
        <title>'Steroidobacter agaridevorans' sp. nov., agar-degrading bacteria isolated from rhizosphere soils.</title>
        <authorList>
            <person name="Ikenaga M."/>
            <person name="Kataoka M."/>
            <person name="Murouchi A."/>
            <person name="Katsuragi S."/>
            <person name="Sakai M."/>
        </authorList>
    </citation>
    <scope>NUCLEOTIDE SEQUENCE [LARGE SCALE GENOMIC DNA]</scope>
    <source>
        <strain evidence="3">YU21-B</strain>
    </source>
</reference>
<proteinExistence type="predicted"/>
<gene>
    <name evidence="2" type="ORF">GCM10011487_32860</name>
</gene>